<accession>A0A1Y6BRB8</accession>
<proteinExistence type="predicted"/>
<name>A0A1Y6BRB8_9PROT</name>
<protein>
    <recommendedName>
        <fullName evidence="3">Nucleoside 2-deoxyribosyltransferase</fullName>
    </recommendedName>
</protein>
<organism evidence="1 2">
    <name type="scientific">Tistlia consotensis USBA 355</name>
    <dbReference type="NCBI Taxonomy" id="560819"/>
    <lineage>
        <taxon>Bacteria</taxon>
        <taxon>Pseudomonadati</taxon>
        <taxon>Pseudomonadota</taxon>
        <taxon>Alphaproteobacteria</taxon>
        <taxon>Rhodospirillales</taxon>
        <taxon>Rhodovibrionaceae</taxon>
        <taxon>Tistlia</taxon>
    </lineage>
</organism>
<dbReference type="STRING" id="560819.SAMN05428998_10613"/>
<gene>
    <name evidence="1" type="ORF">SAMN05428998_10613</name>
</gene>
<sequence>MECEICGTPARELGAPFGDETRQRCPRCGEFIVTGSAREVLERDRERYRVKLSGWVREQNRLGDIPKISSERLDFVERMPPPRVVERVDRLLLALVDGESTLGETCDINDIKLIAETYSVNKKEVALLCQYLKEAGLVRYRTLNDSSLQVTLSGYRRYEELGATQSASAQGFVAMWFHDSMKETYDLGFEVGVAAAGYSPLRVDRVEHADRIDDEIIRQIRRSRFVVADFTGHRGGVYFEAGYAMGLGLPVIWACRKDQIPELHFDIRQFNCIDWSAADELAARLHRRIEAVVGAGPRPVAT</sequence>
<dbReference type="EMBL" id="FWZX01000006">
    <property type="protein sequence ID" value="SMF15935.1"/>
    <property type="molecule type" value="Genomic_DNA"/>
</dbReference>
<dbReference type="SUPFAM" id="SSF52309">
    <property type="entry name" value="N-(deoxy)ribosyltransferase-like"/>
    <property type="match status" value="1"/>
</dbReference>
<evidence type="ECO:0008006" key="3">
    <source>
        <dbReference type="Google" id="ProtNLM"/>
    </source>
</evidence>
<dbReference type="Gene3D" id="3.40.50.450">
    <property type="match status" value="1"/>
</dbReference>
<keyword evidence="2" id="KW-1185">Reference proteome</keyword>
<reference evidence="1 2" key="1">
    <citation type="submission" date="2017-04" db="EMBL/GenBank/DDBJ databases">
        <authorList>
            <person name="Afonso C.L."/>
            <person name="Miller P.J."/>
            <person name="Scott M.A."/>
            <person name="Spackman E."/>
            <person name="Goraichik I."/>
            <person name="Dimitrov K.M."/>
            <person name="Suarez D.L."/>
            <person name="Swayne D.E."/>
        </authorList>
    </citation>
    <scope>NUCLEOTIDE SEQUENCE [LARGE SCALE GENOMIC DNA]</scope>
    <source>
        <strain evidence="1 2">USBA 355</strain>
    </source>
</reference>
<dbReference type="Proteomes" id="UP000192917">
    <property type="component" value="Unassembled WGS sequence"/>
</dbReference>
<evidence type="ECO:0000313" key="2">
    <source>
        <dbReference type="Proteomes" id="UP000192917"/>
    </source>
</evidence>
<dbReference type="AlphaFoldDB" id="A0A1Y6BRB8"/>
<evidence type="ECO:0000313" key="1">
    <source>
        <dbReference type="EMBL" id="SMF15935.1"/>
    </source>
</evidence>